<keyword evidence="1" id="KW-0812">Transmembrane</keyword>
<name>A0A0M0JK79_9EUKA</name>
<feature type="chain" id="PRO_5005601976" description="EF-hand domain-containing protein" evidence="2">
    <location>
        <begin position="22"/>
        <end position="285"/>
    </location>
</feature>
<dbReference type="Proteomes" id="UP000037460">
    <property type="component" value="Unassembled WGS sequence"/>
</dbReference>
<evidence type="ECO:0000313" key="5">
    <source>
        <dbReference type="Proteomes" id="UP000037460"/>
    </source>
</evidence>
<evidence type="ECO:0000256" key="2">
    <source>
        <dbReference type="SAM" id="SignalP"/>
    </source>
</evidence>
<feature type="transmembrane region" description="Helical" evidence="1">
    <location>
        <begin position="81"/>
        <end position="103"/>
    </location>
</feature>
<proteinExistence type="predicted"/>
<protein>
    <recommendedName>
        <fullName evidence="3">EF-hand domain-containing protein</fullName>
    </recommendedName>
</protein>
<evidence type="ECO:0000313" key="4">
    <source>
        <dbReference type="EMBL" id="KOO26981.1"/>
    </source>
</evidence>
<accession>A0A0M0JK79</accession>
<keyword evidence="2" id="KW-0732">Signal</keyword>
<keyword evidence="1" id="KW-0472">Membrane</keyword>
<sequence length="285" mass="30652">MVVLVAPALSTISAVASTASAAASSAVLKSFASDGVNFFNSLRTPAALVAAAAIKDAFALQSAPDDVKKSRAWTALRNMYLLLQLACFSSTILCIFISTHAIVNLQCSAGVSGVTEATSLIAMMRSHFEFEYVSVRASFGTGLLAFVIAQALRVRYELRRAKEMSWAAMWLTLASAAFMVAYNNSKSITYGGYTGLVARWGRLSVQLLLERSSFAHPMPLVCAFLTAFGSAIAVRVALRLALDQLDEDKDGSVSWKEATGFVTNLPGRAWRLMTSKDQINQQPQA</sequence>
<comment type="caution">
    <text evidence="4">The sequence shown here is derived from an EMBL/GenBank/DDBJ whole genome shotgun (WGS) entry which is preliminary data.</text>
</comment>
<feature type="transmembrane region" description="Helical" evidence="1">
    <location>
        <begin position="133"/>
        <end position="152"/>
    </location>
</feature>
<feature type="signal peptide" evidence="2">
    <location>
        <begin position="1"/>
        <end position="21"/>
    </location>
</feature>
<dbReference type="PROSITE" id="PS50222">
    <property type="entry name" value="EF_HAND_2"/>
    <property type="match status" value="1"/>
</dbReference>
<evidence type="ECO:0000256" key="1">
    <source>
        <dbReference type="SAM" id="Phobius"/>
    </source>
</evidence>
<gene>
    <name evidence="4" type="ORF">Ctob_004881</name>
</gene>
<keyword evidence="1" id="KW-1133">Transmembrane helix</keyword>
<organism evidence="4 5">
    <name type="scientific">Chrysochromulina tobinii</name>
    <dbReference type="NCBI Taxonomy" id="1460289"/>
    <lineage>
        <taxon>Eukaryota</taxon>
        <taxon>Haptista</taxon>
        <taxon>Haptophyta</taxon>
        <taxon>Prymnesiophyceae</taxon>
        <taxon>Prymnesiales</taxon>
        <taxon>Chrysochromulinaceae</taxon>
        <taxon>Chrysochromulina</taxon>
    </lineage>
</organism>
<dbReference type="EMBL" id="JWZX01002778">
    <property type="protein sequence ID" value="KOO26981.1"/>
    <property type="molecule type" value="Genomic_DNA"/>
</dbReference>
<dbReference type="InterPro" id="IPR002048">
    <property type="entry name" value="EF_hand_dom"/>
</dbReference>
<dbReference type="AlphaFoldDB" id="A0A0M0JK79"/>
<feature type="transmembrane region" description="Helical" evidence="1">
    <location>
        <begin position="218"/>
        <end position="238"/>
    </location>
</feature>
<feature type="transmembrane region" description="Helical" evidence="1">
    <location>
        <begin position="164"/>
        <end position="182"/>
    </location>
</feature>
<dbReference type="GO" id="GO:0005509">
    <property type="term" value="F:calcium ion binding"/>
    <property type="evidence" value="ECO:0007669"/>
    <property type="project" value="InterPro"/>
</dbReference>
<feature type="domain" description="EF-hand" evidence="3">
    <location>
        <begin position="233"/>
        <end position="268"/>
    </location>
</feature>
<keyword evidence="5" id="KW-1185">Reference proteome</keyword>
<evidence type="ECO:0000259" key="3">
    <source>
        <dbReference type="PROSITE" id="PS50222"/>
    </source>
</evidence>
<reference evidence="5" key="1">
    <citation type="journal article" date="2015" name="PLoS Genet.">
        <title>Genome Sequence and Transcriptome Analyses of Chrysochromulina tobin: Metabolic Tools for Enhanced Algal Fitness in the Prominent Order Prymnesiales (Haptophyceae).</title>
        <authorList>
            <person name="Hovde B.T."/>
            <person name="Deodato C.R."/>
            <person name="Hunsperger H.M."/>
            <person name="Ryken S.A."/>
            <person name="Yost W."/>
            <person name="Jha R.K."/>
            <person name="Patterson J."/>
            <person name="Monnat R.J. Jr."/>
            <person name="Barlow S.B."/>
            <person name="Starkenburg S.R."/>
            <person name="Cattolico R.A."/>
        </authorList>
    </citation>
    <scope>NUCLEOTIDE SEQUENCE</scope>
    <source>
        <strain evidence="5">CCMP291</strain>
    </source>
</reference>